<evidence type="ECO:0000256" key="2">
    <source>
        <dbReference type="HAMAP-Rule" id="MF_00048"/>
    </source>
</evidence>
<comment type="similarity">
    <text evidence="1 2">Belongs to the UPF0102 family.</text>
</comment>
<protein>
    <recommendedName>
        <fullName evidence="2">UPF0102 protein FHW18_001277</fullName>
    </recommendedName>
</protein>
<dbReference type="InterPro" id="IPR003509">
    <property type="entry name" value="UPF0102_YraN-like"/>
</dbReference>
<dbReference type="InterPro" id="IPR011335">
    <property type="entry name" value="Restrct_endonuc-II-like"/>
</dbReference>
<accession>A0A7Y9LMT1</accession>
<reference evidence="4 5" key="1">
    <citation type="submission" date="2020-07" db="EMBL/GenBank/DDBJ databases">
        <title>Genomic Encyclopedia of Type Strains, Phase IV (KMG-V): Genome sequencing to study the core and pangenomes of soil and plant-associated prokaryotes.</title>
        <authorList>
            <person name="Whitman W."/>
        </authorList>
    </citation>
    <scope>NUCLEOTIDE SEQUENCE [LARGE SCALE GENOMIC DNA]</scope>
    <source>
        <strain evidence="4 5">SAS40</strain>
    </source>
</reference>
<organism evidence="4 5">
    <name type="scientific">Pigmentiphaga litoralis</name>
    <dbReference type="NCBI Taxonomy" id="516702"/>
    <lineage>
        <taxon>Bacteria</taxon>
        <taxon>Pseudomonadati</taxon>
        <taxon>Pseudomonadota</taxon>
        <taxon>Betaproteobacteria</taxon>
        <taxon>Burkholderiales</taxon>
        <taxon>Alcaligenaceae</taxon>
        <taxon>Pigmentiphaga</taxon>
    </lineage>
</organism>
<dbReference type="Gene3D" id="3.40.1350.10">
    <property type="match status" value="1"/>
</dbReference>
<sequence length="219" mass="23775">MNTGKPSRPTLTVMRSRQRVVADASANGLGADAAPQSPPSTTVECSAAPDALEPDAAAPPPLTHHGEFDAARVAQRRARRRRQRKACVRLPDSPEALPELKRSPTQRVGDAAENEALRLLEQSGLVLVARNLACRQGEIDLIMMDRDTLVFVEVRHRAASRFGGAAASVGRAKQRRVQLAAQFFLVYRWQGPLPPCRFDVVAQDAQGMHWLQGAFGAVG</sequence>
<feature type="region of interest" description="Disordered" evidence="3">
    <location>
        <begin position="1"/>
        <end position="67"/>
    </location>
</feature>
<dbReference type="Pfam" id="PF02021">
    <property type="entry name" value="UPF0102"/>
    <property type="match status" value="1"/>
</dbReference>
<feature type="compositionally biased region" description="Low complexity" evidence="3">
    <location>
        <begin position="47"/>
        <end position="56"/>
    </location>
</feature>
<keyword evidence="5" id="KW-1185">Reference proteome</keyword>
<dbReference type="SUPFAM" id="SSF52980">
    <property type="entry name" value="Restriction endonuclease-like"/>
    <property type="match status" value="1"/>
</dbReference>
<evidence type="ECO:0000313" key="4">
    <source>
        <dbReference type="EMBL" id="NYE82006.1"/>
    </source>
</evidence>
<dbReference type="EMBL" id="JACBYR010000001">
    <property type="protein sequence ID" value="NYE82006.1"/>
    <property type="molecule type" value="Genomic_DNA"/>
</dbReference>
<feature type="compositionally biased region" description="Polar residues" evidence="3">
    <location>
        <begin position="1"/>
        <end position="15"/>
    </location>
</feature>
<dbReference type="Proteomes" id="UP000542125">
    <property type="component" value="Unassembled WGS sequence"/>
</dbReference>
<evidence type="ECO:0000256" key="3">
    <source>
        <dbReference type="SAM" id="MobiDB-lite"/>
    </source>
</evidence>
<comment type="caution">
    <text evidence="4">The sequence shown here is derived from an EMBL/GenBank/DDBJ whole genome shotgun (WGS) entry which is preliminary data.</text>
</comment>
<dbReference type="RefSeq" id="WP_257022178.1">
    <property type="nucleotide sequence ID" value="NZ_JACBYR010000001.1"/>
</dbReference>
<proteinExistence type="inferred from homology"/>
<dbReference type="HAMAP" id="MF_00048">
    <property type="entry name" value="UPF0102"/>
    <property type="match status" value="1"/>
</dbReference>
<dbReference type="AlphaFoldDB" id="A0A7Y9LMT1"/>
<dbReference type="NCBIfam" id="TIGR00252">
    <property type="entry name" value="YraN family protein"/>
    <property type="match status" value="1"/>
</dbReference>
<evidence type="ECO:0000313" key="5">
    <source>
        <dbReference type="Proteomes" id="UP000542125"/>
    </source>
</evidence>
<name>A0A7Y9LMT1_9BURK</name>
<dbReference type="PANTHER" id="PTHR34039:SF1">
    <property type="entry name" value="UPF0102 PROTEIN YRAN"/>
    <property type="match status" value="1"/>
</dbReference>
<gene>
    <name evidence="4" type="ORF">FHW18_001277</name>
</gene>
<dbReference type="GO" id="GO:0003676">
    <property type="term" value="F:nucleic acid binding"/>
    <property type="evidence" value="ECO:0007669"/>
    <property type="project" value="InterPro"/>
</dbReference>
<dbReference type="NCBIfam" id="NF009150">
    <property type="entry name" value="PRK12497.1-3"/>
    <property type="match status" value="1"/>
</dbReference>
<evidence type="ECO:0000256" key="1">
    <source>
        <dbReference type="ARBA" id="ARBA00006738"/>
    </source>
</evidence>
<dbReference type="PANTHER" id="PTHR34039">
    <property type="entry name" value="UPF0102 PROTEIN YRAN"/>
    <property type="match status" value="1"/>
</dbReference>
<dbReference type="InterPro" id="IPR011856">
    <property type="entry name" value="tRNA_endonuc-like_dom_sf"/>
</dbReference>